<organism evidence="1 2">
    <name type="scientific">Geobacter anodireducens</name>
    <dbReference type="NCBI Taxonomy" id="1340425"/>
    <lineage>
        <taxon>Bacteria</taxon>
        <taxon>Pseudomonadati</taxon>
        <taxon>Thermodesulfobacteriota</taxon>
        <taxon>Desulfuromonadia</taxon>
        <taxon>Geobacterales</taxon>
        <taxon>Geobacteraceae</taxon>
        <taxon>Geobacter</taxon>
    </lineage>
</organism>
<sequence>MTVGELLDMFEEKVRLGEISRLDNILVESESGYLANCVDLRKLNSCNAVITIDEELDCE</sequence>
<proteinExistence type="predicted"/>
<comment type="caution">
    <text evidence="1">The sequence shown here is derived from an EMBL/GenBank/DDBJ whole genome shotgun (WGS) entry which is preliminary data.</text>
</comment>
<reference evidence="1 2" key="1">
    <citation type="submission" date="2020-10" db="EMBL/GenBank/DDBJ databases">
        <title>Investigation of anaerobic biodegradation of phenanthrene by a sulfate-dependent Geobacter anodireducens strain PheS2.</title>
        <authorList>
            <person name="Zhang Z."/>
        </authorList>
    </citation>
    <scope>NUCLEOTIDE SEQUENCE [LARGE SCALE GENOMIC DNA]</scope>
    <source>
        <strain evidence="1 2">PheS2</strain>
    </source>
</reference>
<dbReference type="Proteomes" id="UP000618926">
    <property type="component" value="Unassembled WGS sequence"/>
</dbReference>
<keyword evidence="2" id="KW-1185">Reference proteome</keyword>
<name>A0ABR9NXI1_9BACT</name>
<dbReference type="RefSeq" id="WP_192905789.1">
    <property type="nucleotide sequence ID" value="NZ_JADBFD010000019.1"/>
</dbReference>
<evidence type="ECO:0000313" key="1">
    <source>
        <dbReference type="EMBL" id="MBE2888971.1"/>
    </source>
</evidence>
<dbReference type="EMBL" id="JADBFD010000019">
    <property type="protein sequence ID" value="MBE2888971.1"/>
    <property type="molecule type" value="Genomic_DNA"/>
</dbReference>
<protein>
    <submittedName>
        <fullName evidence="1">Uncharacterized protein</fullName>
    </submittedName>
</protein>
<evidence type="ECO:0000313" key="2">
    <source>
        <dbReference type="Proteomes" id="UP000618926"/>
    </source>
</evidence>
<gene>
    <name evidence="1" type="ORF">IIE05_13455</name>
</gene>
<accession>A0ABR9NXI1</accession>